<dbReference type="EC" id="3.1.3.48" evidence="2"/>
<dbReference type="GO" id="GO:0005737">
    <property type="term" value="C:cytoplasm"/>
    <property type="evidence" value="ECO:0007669"/>
    <property type="project" value="TreeGrafter"/>
</dbReference>
<evidence type="ECO:0000256" key="2">
    <source>
        <dbReference type="ARBA" id="ARBA00013064"/>
    </source>
</evidence>
<keyword evidence="4" id="KW-0904">Protein phosphatase</keyword>
<gene>
    <name evidence="8" type="ORF">AMATHDRAFT_52320</name>
</gene>
<dbReference type="PROSITE" id="PS50054">
    <property type="entry name" value="TYR_PHOSPHATASE_DUAL"/>
    <property type="match status" value="1"/>
</dbReference>
<dbReference type="GO" id="GO:0008330">
    <property type="term" value="F:protein tyrosine/threonine phosphatase activity"/>
    <property type="evidence" value="ECO:0007669"/>
    <property type="project" value="TreeGrafter"/>
</dbReference>
<evidence type="ECO:0000256" key="5">
    <source>
        <dbReference type="SAM" id="MobiDB-lite"/>
    </source>
</evidence>
<feature type="compositionally biased region" description="Low complexity" evidence="5">
    <location>
        <begin position="534"/>
        <end position="546"/>
    </location>
</feature>
<feature type="domain" description="Tyrosine-protein phosphatase" evidence="6">
    <location>
        <begin position="136"/>
        <end position="323"/>
    </location>
</feature>
<dbReference type="InterPro" id="IPR000340">
    <property type="entry name" value="Dual-sp_phosphatase_cat-dom"/>
</dbReference>
<evidence type="ECO:0000259" key="7">
    <source>
        <dbReference type="PROSITE" id="PS50056"/>
    </source>
</evidence>
<feature type="region of interest" description="Disordered" evidence="5">
    <location>
        <begin position="74"/>
        <end position="93"/>
    </location>
</feature>
<dbReference type="GO" id="GO:0043409">
    <property type="term" value="P:negative regulation of MAPK cascade"/>
    <property type="evidence" value="ECO:0007669"/>
    <property type="project" value="TreeGrafter"/>
</dbReference>
<dbReference type="Gene3D" id="3.90.190.10">
    <property type="entry name" value="Protein tyrosine phosphatase superfamily"/>
    <property type="match status" value="1"/>
</dbReference>
<dbReference type="OrthoDB" id="2017893at2759"/>
<dbReference type="EMBL" id="KZ301969">
    <property type="protein sequence ID" value="PFH54646.1"/>
    <property type="molecule type" value="Genomic_DNA"/>
</dbReference>
<keyword evidence="9" id="KW-1185">Reference proteome</keyword>
<dbReference type="InterPro" id="IPR029021">
    <property type="entry name" value="Prot-tyrosine_phosphatase-like"/>
</dbReference>
<evidence type="ECO:0000256" key="4">
    <source>
        <dbReference type="ARBA" id="ARBA00022912"/>
    </source>
</evidence>
<feature type="compositionally biased region" description="Polar residues" evidence="5">
    <location>
        <begin position="411"/>
        <end position="424"/>
    </location>
</feature>
<protein>
    <recommendedName>
        <fullName evidence="2">protein-tyrosine-phosphatase</fullName>
        <ecNumber evidence="2">3.1.3.48</ecNumber>
    </recommendedName>
</protein>
<dbReference type="GO" id="GO:0033550">
    <property type="term" value="F:MAP kinase tyrosine phosphatase activity"/>
    <property type="evidence" value="ECO:0007669"/>
    <property type="project" value="TreeGrafter"/>
</dbReference>
<dbReference type="InterPro" id="IPR000387">
    <property type="entry name" value="Tyr_Pase_dom"/>
</dbReference>
<dbReference type="PROSITE" id="PS00383">
    <property type="entry name" value="TYR_PHOSPHATASE_1"/>
    <property type="match status" value="1"/>
</dbReference>
<dbReference type="PANTHER" id="PTHR10159:SF519">
    <property type="entry name" value="DUAL SPECIFICITY PROTEIN PHOSPHATASE MPK3"/>
    <property type="match status" value="1"/>
</dbReference>
<dbReference type="InterPro" id="IPR020422">
    <property type="entry name" value="TYR_PHOSPHATASE_DUAL_dom"/>
</dbReference>
<name>A0A2A9P1J0_9AGAR</name>
<evidence type="ECO:0000259" key="6">
    <source>
        <dbReference type="PROSITE" id="PS50054"/>
    </source>
</evidence>
<accession>A0A2A9P1J0</accession>
<evidence type="ECO:0000313" key="8">
    <source>
        <dbReference type="EMBL" id="PFH54646.1"/>
    </source>
</evidence>
<comment type="similarity">
    <text evidence="1">Belongs to the protein-tyrosine phosphatase family. Non-receptor class dual specificity subfamily.</text>
</comment>
<dbReference type="AlphaFoldDB" id="A0A2A9P1J0"/>
<feature type="domain" description="Tyrosine specific protein phosphatases" evidence="7">
    <location>
        <begin position="231"/>
        <end position="302"/>
    </location>
</feature>
<evidence type="ECO:0000313" key="9">
    <source>
        <dbReference type="Proteomes" id="UP000242287"/>
    </source>
</evidence>
<feature type="compositionally biased region" description="Polar residues" evidence="5">
    <location>
        <begin position="516"/>
        <end position="533"/>
    </location>
</feature>
<evidence type="ECO:0000256" key="3">
    <source>
        <dbReference type="ARBA" id="ARBA00022801"/>
    </source>
</evidence>
<dbReference type="PROSITE" id="PS50056">
    <property type="entry name" value="TYR_PHOSPHATASE_2"/>
    <property type="match status" value="1"/>
</dbReference>
<dbReference type="SMART" id="SM00195">
    <property type="entry name" value="DSPc"/>
    <property type="match status" value="1"/>
</dbReference>
<feature type="compositionally biased region" description="Polar residues" evidence="5">
    <location>
        <begin position="466"/>
        <end position="478"/>
    </location>
</feature>
<dbReference type="SUPFAM" id="SSF52799">
    <property type="entry name" value="(Phosphotyrosine protein) phosphatases II"/>
    <property type="match status" value="1"/>
</dbReference>
<feature type="compositionally biased region" description="Pro residues" evidence="5">
    <location>
        <begin position="504"/>
        <end position="513"/>
    </location>
</feature>
<reference evidence="8 9" key="1">
    <citation type="submission" date="2014-02" db="EMBL/GenBank/DDBJ databases">
        <title>Transposable element dynamics among asymbiotic and ectomycorrhizal Amanita fungi.</title>
        <authorList>
            <consortium name="DOE Joint Genome Institute"/>
            <person name="Hess J."/>
            <person name="Skrede I."/>
            <person name="Wolfe B."/>
            <person name="LaButti K."/>
            <person name="Ohm R.A."/>
            <person name="Grigoriev I.V."/>
            <person name="Pringle A."/>
        </authorList>
    </citation>
    <scope>NUCLEOTIDE SEQUENCE [LARGE SCALE GENOMIC DNA]</scope>
    <source>
        <strain evidence="8 9">SKay4041</strain>
    </source>
</reference>
<keyword evidence="3" id="KW-0378">Hydrolase</keyword>
<dbReference type="InterPro" id="IPR016130">
    <property type="entry name" value="Tyr_Pase_AS"/>
</dbReference>
<feature type="region of interest" description="Disordered" evidence="5">
    <location>
        <begin position="411"/>
        <end position="548"/>
    </location>
</feature>
<proteinExistence type="inferred from homology"/>
<dbReference type="GO" id="GO:0017017">
    <property type="term" value="F:MAP kinase tyrosine/serine/threonine phosphatase activity"/>
    <property type="evidence" value="ECO:0007669"/>
    <property type="project" value="TreeGrafter"/>
</dbReference>
<organism evidence="8 9">
    <name type="scientific">Amanita thiersii Skay4041</name>
    <dbReference type="NCBI Taxonomy" id="703135"/>
    <lineage>
        <taxon>Eukaryota</taxon>
        <taxon>Fungi</taxon>
        <taxon>Dikarya</taxon>
        <taxon>Basidiomycota</taxon>
        <taxon>Agaricomycotina</taxon>
        <taxon>Agaricomycetes</taxon>
        <taxon>Agaricomycetidae</taxon>
        <taxon>Agaricales</taxon>
        <taxon>Pluteineae</taxon>
        <taxon>Amanitaceae</taxon>
        <taxon>Amanita</taxon>
    </lineage>
</organism>
<dbReference type="Pfam" id="PF00782">
    <property type="entry name" value="DSPc"/>
    <property type="match status" value="1"/>
</dbReference>
<evidence type="ECO:0000256" key="1">
    <source>
        <dbReference type="ARBA" id="ARBA00008601"/>
    </source>
</evidence>
<dbReference type="Proteomes" id="UP000242287">
    <property type="component" value="Unassembled WGS sequence"/>
</dbReference>
<feature type="compositionally biased region" description="Polar residues" evidence="5">
    <location>
        <begin position="74"/>
        <end position="88"/>
    </location>
</feature>
<dbReference type="PANTHER" id="PTHR10159">
    <property type="entry name" value="DUAL SPECIFICITY PROTEIN PHOSPHATASE"/>
    <property type="match status" value="1"/>
</dbReference>
<sequence>MTAMPRKKLPTGLRIDTPAHAAHILATQGDSSASALSSAASDSDFSLFNAQSRPRSHMNMKKLSISIPSAQSSTNSLYLPSEPQSAVNTKPPDLFPDCRARRSSIVSLPVASTPAVNQLIHRRDEEGSPTIPYADGPIQIIPGIWLGSEENARDWKGLAERGISAILNVAKEVTLPFESLQPSHVASSLPRLESSHGQYSSYYPPHVPSGRPGIHYLKLHWSHGQQNLVQDGFKEAMAFTDAALERENGVLIHCQCGISRSATLVIALIMRAAAEHSPTVPPEVWKLKGMHSAYSYVKEKSKWISPNMSLIYQLLEYGKKLKIDTGLSADSDNSSLLVDEEEWDRQRRMFDESPSDDEQESTLVMREAQALDRAMEDRITARRSSCSSLCSSNSGYGMGPAWRSRYGSRQRTGSIASSRTNGSILSEDLVEEDEESELLGVGGGFDSERNESSSTTSPNEDLEPSATHSKQVPLSFNNLRLPPTATRSAFELSRPLPRLKRRPPPIGLPPVPSSPVTLITDSPETTSTVINRCSTTPSPTLPEPSSVQRNVEPPILQRETRKSIPPPLHLRHSVLKKVHGSQDSLAKPSHSCIPPPANTPSQTLFVFPPSPTAMRTPSMLTVTSSSNDLTLLPASSTPRVSAFRSQFRTRSFIAIGTPATPTTAFTKLNVRGYVGIQG</sequence>
<feature type="compositionally biased region" description="Acidic residues" evidence="5">
    <location>
        <begin position="428"/>
        <end position="437"/>
    </location>
</feature>
<dbReference type="STRING" id="703135.A0A2A9P1J0"/>